<dbReference type="EMBL" id="CAKKLH010000322">
    <property type="protein sequence ID" value="CAH0112070.1"/>
    <property type="molecule type" value="Genomic_DNA"/>
</dbReference>
<reference evidence="2" key="1">
    <citation type="submission" date="2021-11" db="EMBL/GenBank/DDBJ databases">
        <authorList>
            <person name="Schell T."/>
        </authorList>
    </citation>
    <scope>NUCLEOTIDE SEQUENCE</scope>
    <source>
        <strain evidence="2">M5</strain>
    </source>
</reference>
<feature type="region of interest" description="Disordered" evidence="1">
    <location>
        <begin position="103"/>
        <end position="126"/>
    </location>
</feature>
<proteinExistence type="predicted"/>
<protein>
    <recommendedName>
        <fullName evidence="4">BEN domain-containing protein</fullName>
    </recommendedName>
</protein>
<evidence type="ECO:0000313" key="2">
    <source>
        <dbReference type="EMBL" id="CAH0112070.1"/>
    </source>
</evidence>
<evidence type="ECO:0008006" key="4">
    <source>
        <dbReference type="Google" id="ProtNLM"/>
    </source>
</evidence>
<accession>A0A8J2RYW9</accession>
<dbReference type="OrthoDB" id="6387530at2759"/>
<keyword evidence="3" id="KW-1185">Reference proteome</keyword>
<name>A0A8J2RYW9_9CRUS</name>
<evidence type="ECO:0000256" key="1">
    <source>
        <dbReference type="SAM" id="MobiDB-lite"/>
    </source>
</evidence>
<gene>
    <name evidence="2" type="ORF">DGAL_LOCUS15781</name>
</gene>
<comment type="caution">
    <text evidence="2">The sequence shown here is derived from an EMBL/GenBank/DDBJ whole genome shotgun (WGS) entry which is preliminary data.</text>
</comment>
<sequence>MRLPFQMWLQINPSNVNMRLKLKLSSPVQGTHQGSVGGLQVHLLIQHWKKVTKSVKCATWDCYDALLIATIRIFVIDKLLQREDNNACKRFFETKTQTDSEKLVNDKVVGSDMNHSDTEPDSDSDEESYVDCEEAMVVSLLLSVRYVLGELVTPSSTDIDGHEKGKQAKQRTRSICYLGLNEDKVAFKSTTICEIVIEAVREVQNALTKDAVENKIKNWLRHCPRYKHNEYGSRNGVDEDQQEDAD</sequence>
<evidence type="ECO:0000313" key="3">
    <source>
        <dbReference type="Proteomes" id="UP000789390"/>
    </source>
</evidence>
<dbReference type="AlphaFoldDB" id="A0A8J2RYW9"/>
<organism evidence="2 3">
    <name type="scientific">Daphnia galeata</name>
    <dbReference type="NCBI Taxonomy" id="27404"/>
    <lineage>
        <taxon>Eukaryota</taxon>
        <taxon>Metazoa</taxon>
        <taxon>Ecdysozoa</taxon>
        <taxon>Arthropoda</taxon>
        <taxon>Crustacea</taxon>
        <taxon>Branchiopoda</taxon>
        <taxon>Diplostraca</taxon>
        <taxon>Cladocera</taxon>
        <taxon>Anomopoda</taxon>
        <taxon>Daphniidae</taxon>
        <taxon>Daphnia</taxon>
    </lineage>
</organism>
<dbReference type="Proteomes" id="UP000789390">
    <property type="component" value="Unassembled WGS sequence"/>
</dbReference>